<sequence>YKGDERCGNDFSRTSLIRFICDQTVDNSNPPKLIAIFEDCAFWFEWKTPIACPSSPGANTIGVFFT</sequence>
<feature type="non-terminal residue" evidence="1">
    <location>
        <position position="1"/>
    </location>
</feature>
<name>A0ACA9SSP9_9GLOM</name>
<keyword evidence="2" id="KW-1185">Reference proteome</keyword>
<dbReference type="Proteomes" id="UP000789920">
    <property type="component" value="Unassembled WGS sequence"/>
</dbReference>
<feature type="non-terminal residue" evidence="1">
    <location>
        <position position="66"/>
    </location>
</feature>
<evidence type="ECO:0000313" key="2">
    <source>
        <dbReference type="Proteomes" id="UP000789920"/>
    </source>
</evidence>
<gene>
    <name evidence="1" type="ORF">RPERSI_LOCUS34688</name>
</gene>
<evidence type="ECO:0000313" key="1">
    <source>
        <dbReference type="EMBL" id="CAG8847551.1"/>
    </source>
</evidence>
<dbReference type="EMBL" id="CAJVQC010156504">
    <property type="protein sequence ID" value="CAG8847551.1"/>
    <property type="molecule type" value="Genomic_DNA"/>
</dbReference>
<comment type="caution">
    <text evidence="1">The sequence shown here is derived from an EMBL/GenBank/DDBJ whole genome shotgun (WGS) entry which is preliminary data.</text>
</comment>
<reference evidence="1" key="1">
    <citation type="submission" date="2021-06" db="EMBL/GenBank/DDBJ databases">
        <authorList>
            <person name="Kallberg Y."/>
            <person name="Tangrot J."/>
            <person name="Rosling A."/>
        </authorList>
    </citation>
    <scope>NUCLEOTIDE SEQUENCE</scope>
    <source>
        <strain evidence="1">MA461A</strain>
    </source>
</reference>
<protein>
    <submittedName>
        <fullName evidence="1">35507_t:CDS:1</fullName>
    </submittedName>
</protein>
<organism evidence="1 2">
    <name type="scientific">Racocetra persica</name>
    <dbReference type="NCBI Taxonomy" id="160502"/>
    <lineage>
        <taxon>Eukaryota</taxon>
        <taxon>Fungi</taxon>
        <taxon>Fungi incertae sedis</taxon>
        <taxon>Mucoromycota</taxon>
        <taxon>Glomeromycotina</taxon>
        <taxon>Glomeromycetes</taxon>
        <taxon>Diversisporales</taxon>
        <taxon>Gigasporaceae</taxon>
        <taxon>Racocetra</taxon>
    </lineage>
</organism>
<accession>A0ACA9SSP9</accession>
<proteinExistence type="predicted"/>